<feature type="non-terminal residue" evidence="2">
    <location>
        <position position="124"/>
    </location>
</feature>
<comment type="caution">
    <text evidence="2">The sequence shown here is derived from an EMBL/GenBank/DDBJ whole genome shotgun (WGS) entry which is preliminary data.</text>
</comment>
<dbReference type="PANTHER" id="PTHR24147:SF53">
    <property type="entry name" value="ANKYRIN REPEAT DOMAIN 26"/>
    <property type="match status" value="1"/>
</dbReference>
<keyword evidence="1" id="KW-0040">ANK repeat</keyword>
<sequence length="124" mass="13639">RTPRHVTCADGHMDVVRHQIQENCQLNHADNFKRSPLTMAVQCQQEKCVALLLQHGADPNLADADGNTALHPAVVSPNTTVAGLLLEHNANINAQNREGYTPPNLAVSKQDEEMVEFLHKKGTE</sequence>
<dbReference type="Pfam" id="PF12796">
    <property type="entry name" value="Ank_2"/>
    <property type="match status" value="1"/>
</dbReference>
<dbReference type="PROSITE" id="PS50297">
    <property type="entry name" value="ANK_REP_REGION"/>
    <property type="match status" value="3"/>
</dbReference>
<dbReference type="SUPFAM" id="SSF48403">
    <property type="entry name" value="Ankyrin repeat"/>
    <property type="match status" value="1"/>
</dbReference>
<gene>
    <name evidence="2" type="primary">Ankrd7_2</name>
    <name evidence="2" type="ORF">HALALB_R07016</name>
</gene>
<dbReference type="Gene3D" id="1.25.40.20">
    <property type="entry name" value="Ankyrin repeat-containing domain"/>
    <property type="match status" value="2"/>
</dbReference>
<dbReference type="SMART" id="SM00248">
    <property type="entry name" value="ANK"/>
    <property type="match status" value="2"/>
</dbReference>
<feature type="repeat" description="ANK" evidence="1">
    <location>
        <begin position="65"/>
        <end position="97"/>
    </location>
</feature>
<keyword evidence="3" id="KW-1185">Reference proteome</keyword>
<dbReference type="OrthoDB" id="9995210at2759"/>
<organism evidence="2 3">
    <name type="scientific">Haliaeetus albicilla</name>
    <name type="common">White-tailed sea-eagle</name>
    <name type="synonym">Falco albicilla</name>
    <dbReference type="NCBI Taxonomy" id="8969"/>
    <lineage>
        <taxon>Eukaryota</taxon>
        <taxon>Metazoa</taxon>
        <taxon>Chordata</taxon>
        <taxon>Craniata</taxon>
        <taxon>Vertebrata</taxon>
        <taxon>Euteleostomi</taxon>
        <taxon>Archelosauria</taxon>
        <taxon>Archosauria</taxon>
        <taxon>Dinosauria</taxon>
        <taxon>Saurischia</taxon>
        <taxon>Theropoda</taxon>
        <taxon>Coelurosauria</taxon>
        <taxon>Aves</taxon>
        <taxon>Neognathae</taxon>
        <taxon>Neoaves</taxon>
        <taxon>Telluraves</taxon>
        <taxon>Accipitrimorphae</taxon>
        <taxon>Accipitriformes</taxon>
        <taxon>Accipitridae</taxon>
        <taxon>Accipitrinae</taxon>
        <taxon>Haliaeetus</taxon>
    </lineage>
</organism>
<proteinExistence type="predicted"/>
<dbReference type="InterPro" id="IPR036770">
    <property type="entry name" value="Ankyrin_rpt-contain_sf"/>
</dbReference>
<dbReference type="PANTHER" id="PTHR24147">
    <property type="entry name" value="ANKYRIN REPEAT DOMAIN 36-RELATED"/>
    <property type="match status" value="1"/>
</dbReference>
<dbReference type="InterPro" id="IPR002110">
    <property type="entry name" value="Ankyrin_rpt"/>
</dbReference>
<dbReference type="Pfam" id="PF13637">
    <property type="entry name" value="Ank_4"/>
    <property type="match status" value="1"/>
</dbReference>
<protein>
    <submittedName>
        <fullName evidence="2">ANKR7 protein</fullName>
    </submittedName>
</protein>
<reference evidence="2 3" key="1">
    <citation type="submission" date="2019-09" db="EMBL/GenBank/DDBJ databases">
        <title>Bird 10,000 Genomes (B10K) Project - Family phase.</title>
        <authorList>
            <person name="Zhang G."/>
        </authorList>
    </citation>
    <scope>NUCLEOTIDE SEQUENCE [LARGE SCALE GENOMIC DNA]</scope>
    <source>
        <strain evidence="2">OUT-0040</strain>
        <tissue evidence="2">Blood</tissue>
    </source>
</reference>
<dbReference type="Proteomes" id="UP000585422">
    <property type="component" value="Unassembled WGS sequence"/>
</dbReference>
<dbReference type="EMBL" id="VZSQ01000018">
    <property type="protein sequence ID" value="NWZ47819.1"/>
    <property type="molecule type" value="Genomic_DNA"/>
</dbReference>
<feature type="repeat" description="ANK" evidence="1">
    <location>
        <begin position="32"/>
        <end position="64"/>
    </location>
</feature>
<dbReference type="InterPro" id="IPR050657">
    <property type="entry name" value="Ankyrin_repeat_domain"/>
</dbReference>
<dbReference type="PROSITE" id="PS50088">
    <property type="entry name" value="ANK_REPEAT"/>
    <property type="match status" value="3"/>
</dbReference>
<feature type="repeat" description="ANK" evidence="1">
    <location>
        <begin position="98"/>
        <end position="124"/>
    </location>
</feature>
<dbReference type="AlphaFoldDB" id="A0A7K7MXN9"/>
<evidence type="ECO:0000256" key="1">
    <source>
        <dbReference type="PROSITE-ProRule" id="PRU00023"/>
    </source>
</evidence>
<accession>A0A7K7MXN9</accession>
<name>A0A7K7MXN9_HALAL</name>
<evidence type="ECO:0000313" key="2">
    <source>
        <dbReference type="EMBL" id="NWZ47819.1"/>
    </source>
</evidence>
<evidence type="ECO:0000313" key="3">
    <source>
        <dbReference type="Proteomes" id="UP000585422"/>
    </source>
</evidence>
<feature type="non-terminal residue" evidence="2">
    <location>
        <position position="1"/>
    </location>
</feature>